<keyword evidence="2" id="KW-1185">Reference proteome</keyword>
<comment type="caution">
    <text evidence="1">The sequence shown here is derived from an EMBL/GenBank/DDBJ whole genome shotgun (WGS) entry which is preliminary data.</text>
</comment>
<gene>
    <name evidence="1" type="ORF">T07_9473</name>
</gene>
<evidence type="ECO:0000313" key="2">
    <source>
        <dbReference type="Proteomes" id="UP000054630"/>
    </source>
</evidence>
<dbReference type="Proteomes" id="UP000054630">
    <property type="component" value="Unassembled WGS sequence"/>
</dbReference>
<dbReference type="OrthoDB" id="10482283at2759"/>
<dbReference type="EMBL" id="JYDL01000102">
    <property type="protein sequence ID" value="KRX16653.1"/>
    <property type="molecule type" value="Genomic_DNA"/>
</dbReference>
<evidence type="ECO:0000313" key="1">
    <source>
        <dbReference type="EMBL" id="KRX16653.1"/>
    </source>
</evidence>
<name>A0A0V0RQC6_9BILA</name>
<proteinExistence type="predicted"/>
<reference evidence="1 2" key="1">
    <citation type="submission" date="2015-01" db="EMBL/GenBank/DDBJ databases">
        <title>Evolution of Trichinella species and genotypes.</title>
        <authorList>
            <person name="Korhonen P.K."/>
            <person name="Edoardo P."/>
            <person name="Giuseppe L.R."/>
            <person name="Gasser R.B."/>
        </authorList>
    </citation>
    <scope>NUCLEOTIDE SEQUENCE [LARGE SCALE GENOMIC DNA]</scope>
    <source>
        <strain evidence="1">ISS37</strain>
    </source>
</reference>
<dbReference type="AlphaFoldDB" id="A0A0V0RQC6"/>
<sequence length="233" mass="26043">MIVKDVNLNYTVKASVPNCSDSELPHCKNNIYNNRKLFSFHAGHHAKLCSHQFVLNVASQTSVSIEFAPDCSWIQCTQCRCAHFIHDSITLISSEYDVSSDGALMTFPSVVLFIIRITLRQSSSAGVRIDPASVRFQCDMTKITVDYEACTDANQCLPPSQCAFAITNSKKEFHIVYDSNQILAADATFKLRFLRFGCLSLSHRIMNPFRPYGTELQFGSNMRIAGHGSAKRT</sequence>
<accession>A0A0V0RQC6</accession>
<protein>
    <submittedName>
        <fullName evidence="1">Uncharacterized protein</fullName>
    </submittedName>
</protein>
<organism evidence="1 2">
    <name type="scientific">Trichinella nelsoni</name>
    <dbReference type="NCBI Taxonomy" id="6336"/>
    <lineage>
        <taxon>Eukaryota</taxon>
        <taxon>Metazoa</taxon>
        <taxon>Ecdysozoa</taxon>
        <taxon>Nematoda</taxon>
        <taxon>Enoplea</taxon>
        <taxon>Dorylaimia</taxon>
        <taxon>Trichinellida</taxon>
        <taxon>Trichinellidae</taxon>
        <taxon>Trichinella</taxon>
    </lineage>
</organism>